<gene>
    <name evidence="1" type="ORF">SAMN05444169_6364</name>
</gene>
<evidence type="ECO:0008006" key="3">
    <source>
        <dbReference type="Google" id="ProtNLM"/>
    </source>
</evidence>
<dbReference type="RefSeq" id="WP_079569311.1">
    <property type="nucleotide sequence ID" value="NZ_LT670818.1"/>
</dbReference>
<evidence type="ECO:0000313" key="2">
    <source>
        <dbReference type="Proteomes" id="UP000190675"/>
    </source>
</evidence>
<sequence>MPTHFHAIVWIDHSQAKVFHIGLSGQDEIDLHPHLATRHIHHKANSIRSGHAKEFFAQVMNAVSDAGEILIIGPAGAKTELAKYLREQHPKIGERIVAVEAVDHPSDREIVAYARKHFKIETLLRQA</sequence>
<dbReference type="Gene3D" id="3.30.420.60">
    <property type="entry name" value="eRF1 domain 2"/>
    <property type="match status" value="1"/>
</dbReference>
<dbReference type="SUPFAM" id="SSF53137">
    <property type="entry name" value="Translational machinery components"/>
    <property type="match status" value="1"/>
</dbReference>
<dbReference type="EMBL" id="LT670818">
    <property type="protein sequence ID" value="SHH21662.1"/>
    <property type="molecule type" value="Genomic_DNA"/>
</dbReference>
<dbReference type="OrthoDB" id="7173112at2"/>
<organism evidence="1 2">
    <name type="scientific">Bradyrhizobium erythrophlei</name>
    <dbReference type="NCBI Taxonomy" id="1437360"/>
    <lineage>
        <taxon>Bacteria</taxon>
        <taxon>Pseudomonadati</taxon>
        <taxon>Pseudomonadota</taxon>
        <taxon>Alphaproteobacteria</taxon>
        <taxon>Hyphomicrobiales</taxon>
        <taxon>Nitrobacteraceae</taxon>
        <taxon>Bradyrhizobium</taxon>
    </lineage>
</organism>
<dbReference type="AlphaFoldDB" id="A0A1M5R5P8"/>
<accession>A0A1M5R5P8</accession>
<reference evidence="1 2" key="1">
    <citation type="submission" date="2016-11" db="EMBL/GenBank/DDBJ databases">
        <authorList>
            <person name="Jaros S."/>
            <person name="Januszkiewicz K."/>
            <person name="Wedrychowicz H."/>
        </authorList>
    </citation>
    <scope>NUCLEOTIDE SEQUENCE [LARGE SCALE GENOMIC DNA]</scope>
    <source>
        <strain evidence="1 2">GAS242</strain>
    </source>
</reference>
<dbReference type="Proteomes" id="UP000190675">
    <property type="component" value="Chromosome I"/>
</dbReference>
<protein>
    <recommendedName>
        <fullName evidence="3">Translational machinery protein</fullName>
    </recommendedName>
</protein>
<dbReference type="InterPro" id="IPR042226">
    <property type="entry name" value="eFR1_2_sf"/>
</dbReference>
<name>A0A1M5R5P8_9BRAD</name>
<evidence type="ECO:0000313" key="1">
    <source>
        <dbReference type="EMBL" id="SHH21662.1"/>
    </source>
</evidence>
<proteinExistence type="predicted"/>